<evidence type="ECO:0000256" key="2">
    <source>
        <dbReference type="PROSITE-ProRule" id="PRU00335"/>
    </source>
</evidence>
<gene>
    <name evidence="4" type="ORF">M8330_14730</name>
</gene>
<dbReference type="SUPFAM" id="SSF48498">
    <property type="entry name" value="Tetracyclin repressor-like, C-terminal domain"/>
    <property type="match status" value="1"/>
</dbReference>
<evidence type="ECO:0000313" key="4">
    <source>
        <dbReference type="EMBL" id="MCM0621546.1"/>
    </source>
</evidence>
<feature type="domain" description="HTH tetR-type" evidence="3">
    <location>
        <begin position="13"/>
        <end position="73"/>
    </location>
</feature>
<protein>
    <submittedName>
        <fullName evidence="4">TetR/AcrR family transcriptional regulator</fullName>
    </submittedName>
</protein>
<dbReference type="SUPFAM" id="SSF46689">
    <property type="entry name" value="Homeodomain-like"/>
    <property type="match status" value="1"/>
</dbReference>
<dbReference type="InterPro" id="IPR036271">
    <property type="entry name" value="Tet_transcr_reg_TetR-rel_C_sf"/>
</dbReference>
<dbReference type="PROSITE" id="PS50977">
    <property type="entry name" value="HTH_TETR_2"/>
    <property type="match status" value="1"/>
</dbReference>
<dbReference type="Gene3D" id="1.10.357.10">
    <property type="entry name" value="Tetracycline Repressor, domain 2"/>
    <property type="match status" value="1"/>
</dbReference>
<organism evidence="4 5">
    <name type="scientific">Nocardioides bruguierae</name>
    <dbReference type="NCBI Taxonomy" id="2945102"/>
    <lineage>
        <taxon>Bacteria</taxon>
        <taxon>Bacillati</taxon>
        <taxon>Actinomycetota</taxon>
        <taxon>Actinomycetes</taxon>
        <taxon>Propionibacteriales</taxon>
        <taxon>Nocardioidaceae</taxon>
        <taxon>Nocardioides</taxon>
    </lineage>
</organism>
<dbReference type="AlphaFoldDB" id="A0A9X2IF70"/>
<evidence type="ECO:0000259" key="3">
    <source>
        <dbReference type="PROSITE" id="PS50977"/>
    </source>
</evidence>
<dbReference type="Proteomes" id="UP001139485">
    <property type="component" value="Unassembled WGS sequence"/>
</dbReference>
<proteinExistence type="predicted"/>
<sequence>MSQVRSVGRPREVGADERIMRAAVAEYAAYGRAGFSLNGVARRAGVGKSSIYLRWQDKERLLADAVASSVVEPDPEDTGSFAGDLSALMVGLLQSWSQPATLVRHRLALDALPAAPDGGPAEAAPPVGATVDPAPVEAIDLIRRRALERGEPVGLSTDLLGDLVHGSLMLLVLRRAVPQDADEDELAALVAPYLTAVLAAAAD</sequence>
<reference evidence="4" key="1">
    <citation type="submission" date="2022-05" db="EMBL/GenBank/DDBJ databases">
        <authorList>
            <person name="Tuo L."/>
        </authorList>
    </citation>
    <scope>NUCLEOTIDE SEQUENCE</scope>
    <source>
        <strain evidence="4">BSK12Z-4</strain>
    </source>
</reference>
<comment type="caution">
    <text evidence="4">The sequence shown here is derived from an EMBL/GenBank/DDBJ whole genome shotgun (WGS) entry which is preliminary data.</text>
</comment>
<dbReference type="PANTHER" id="PTHR30055:SF148">
    <property type="entry name" value="TETR-FAMILY TRANSCRIPTIONAL REGULATOR"/>
    <property type="match status" value="1"/>
</dbReference>
<dbReference type="InterPro" id="IPR009057">
    <property type="entry name" value="Homeodomain-like_sf"/>
</dbReference>
<evidence type="ECO:0000256" key="1">
    <source>
        <dbReference type="ARBA" id="ARBA00023125"/>
    </source>
</evidence>
<keyword evidence="1 2" id="KW-0238">DNA-binding</keyword>
<keyword evidence="5" id="KW-1185">Reference proteome</keyword>
<dbReference type="InterPro" id="IPR050109">
    <property type="entry name" value="HTH-type_TetR-like_transc_reg"/>
</dbReference>
<dbReference type="InterPro" id="IPR001647">
    <property type="entry name" value="HTH_TetR"/>
</dbReference>
<dbReference type="GO" id="GO:0003700">
    <property type="term" value="F:DNA-binding transcription factor activity"/>
    <property type="evidence" value="ECO:0007669"/>
    <property type="project" value="TreeGrafter"/>
</dbReference>
<evidence type="ECO:0000313" key="5">
    <source>
        <dbReference type="Proteomes" id="UP001139485"/>
    </source>
</evidence>
<dbReference type="GO" id="GO:0000976">
    <property type="term" value="F:transcription cis-regulatory region binding"/>
    <property type="evidence" value="ECO:0007669"/>
    <property type="project" value="TreeGrafter"/>
</dbReference>
<dbReference type="PANTHER" id="PTHR30055">
    <property type="entry name" value="HTH-TYPE TRANSCRIPTIONAL REGULATOR RUTR"/>
    <property type="match status" value="1"/>
</dbReference>
<dbReference type="RefSeq" id="WP_250055011.1">
    <property type="nucleotide sequence ID" value="NZ_JAMJPH010000023.1"/>
</dbReference>
<dbReference type="Pfam" id="PF00440">
    <property type="entry name" value="TetR_N"/>
    <property type="match status" value="1"/>
</dbReference>
<feature type="DNA-binding region" description="H-T-H motif" evidence="2">
    <location>
        <begin position="36"/>
        <end position="55"/>
    </location>
</feature>
<name>A0A9X2IF70_9ACTN</name>
<dbReference type="EMBL" id="JAMOIL010000019">
    <property type="protein sequence ID" value="MCM0621546.1"/>
    <property type="molecule type" value="Genomic_DNA"/>
</dbReference>
<accession>A0A9X2IF70</accession>